<protein>
    <recommendedName>
        <fullName evidence="2">DUF676 domain-containing protein</fullName>
    </recommendedName>
</protein>
<dbReference type="RefSeq" id="XP_037137933.1">
    <property type="nucleotide sequence ID" value="XM_037282038.1"/>
</dbReference>
<evidence type="ECO:0000256" key="1">
    <source>
        <dbReference type="ARBA" id="ARBA00007920"/>
    </source>
</evidence>
<keyword evidence="4" id="KW-1185">Reference proteome</keyword>
<dbReference type="OrthoDB" id="5592486at2759"/>
<dbReference type="InterPro" id="IPR007751">
    <property type="entry name" value="DUF676_lipase-like"/>
</dbReference>
<dbReference type="SUPFAM" id="SSF53474">
    <property type="entry name" value="alpha/beta-Hydrolases"/>
    <property type="match status" value="1"/>
</dbReference>
<reference evidence="3 4" key="1">
    <citation type="submission" date="2020-06" db="EMBL/GenBank/DDBJ databases">
        <title>The yeast mating-type switching endonuclease HO is a domesticated member of an unorthodox homing genetic element family.</title>
        <authorList>
            <person name="Coughlan A.Y."/>
            <person name="Lombardi L."/>
            <person name="Braun-Galleani S."/>
            <person name="Martos A.R."/>
            <person name="Galeote V."/>
            <person name="Bigey F."/>
            <person name="Dequin S."/>
            <person name="Byrne K.P."/>
            <person name="Wolfe K.H."/>
        </authorList>
    </citation>
    <scope>NUCLEOTIDE SEQUENCE [LARGE SCALE GENOMIC DNA]</scope>
    <source>
        <strain evidence="3 4">CBS764</strain>
    </source>
</reference>
<dbReference type="Pfam" id="PF05057">
    <property type="entry name" value="DUF676"/>
    <property type="match status" value="1"/>
</dbReference>
<dbReference type="AlphaFoldDB" id="A0A7G3ZCM2"/>
<dbReference type="KEGG" id="tgb:HG536_0B01190"/>
<dbReference type="GeneID" id="59324377"/>
<name>A0A7G3ZCM2_9SACH</name>
<dbReference type="PANTHER" id="PTHR11440">
    <property type="entry name" value="LECITHIN-CHOLESTEROL ACYLTRANSFERASE-RELATED"/>
    <property type="match status" value="1"/>
</dbReference>
<dbReference type="InterPro" id="IPR029058">
    <property type="entry name" value="AB_hydrolase_fold"/>
</dbReference>
<evidence type="ECO:0000313" key="3">
    <source>
        <dbReference type="EMBL" id="QLL31258.1"/>
    </source>
</evidence>
<sequence length="391" mass="44512">MLQEPVNGKCVQHSLAQVAASSSSPLMRLFTDTYRALLCKELKRDINPILTEFPSKNDFLPPKNPIVLCHGLSGFDKLILIPSVFQLTRIVSNFIVGNRDEYFIEEDTDADATKSIFEVEYWMGVKEKLEEKGCTVITSKVPSFGSIEERAVILNAFLEKETKRLKETLNKGQVYNTEEVDSNASFKAEERIKLNLIAHSMGGLDCRYLISRIPNKSYKVVSLTTVSTPHRGSEMADYVVALFEDLKEGAPFDTRKQVLPPSFYELTTQYMSYFNKITPDDPDVSYFSYGAYFEPKWYNAFVMPWKIIYTATNGQPNDGMVTVRSSKWGEYQGTLADTDHLDLINWKNKIQKDIGKLFDNTSHSAEKAVKPEIDILNFYLRIADDLARKGF</sequence>
<dbReference type="Proteomes" id="UP000515788">
    <property type="component" value="Chromosome 2"/>
</dbReference>
<gene>
    <name evidence="3" type="ORF">HG536_0B01190</name>
</gene>
<evidence type="ECO:0000259" key="2">
    <source>
        <dbReference type="Pfam" id="PF05057"/>
    </source>
</evidence>
<dbReference type="EMBL" id="CP059247">
    <property type="protein sequence ID" value="QLL31258.1"/>
    <property type="molecule type" value="Genomic_DNA"/>
</dbReference>
<evidence type="ECO:0000313" key="4">
    <source>
        <dbReference type="Proteomes" id="UP000515788"/>
    </source>
</evidence>
<comment type="similarity">
    <text evidence="1">Belongs to the putative lipase ROG1 family.</text>
</comment>
<organism evidence="3 4">
    <name type="scientific">Torulaspora globosa</name>
    <dbReference type="NCBI Taxonomy" id="48254"/>
    <lineage>
        <taxon>Eukaryota</taxon>
        <taxon>Fungi</taxon>
        <taxon>Dikarya</taxon>
        <taxon>Ascomycota</taxon>
        <taxon>Saccharomycotina</taxon>
        <taxon>Saccharomycetes</taxon>
        <taxon>Saccharomycetales</taxon>
        <taxon>Saccharomycetaceae</taxon>
        <taxon>Torulaspora</taxon>
    </lineage>
</organism>
<feature type="domain" description="DUF676" evidence="2">
    <location>
        <begin position="185"/>
        <end position="248"/>
    </location>
</feature>
<accession>A0A7G3ZCM2</accession>
<proteinExistence type="inferred from homology"/>
<dbReference type="Gene3D" id="3.40.50.1820">
    <property type="entry name" value="alpha/beta hydrolase"/>
    <property type="match status" value="1"/>
</dbReference>